<accession>A0A2X3JF33</accession>
<sequence>MHQVGTVRPVFATTQAFTLTGRLNLDAGGGEDAADTPDAALPAGFRKIQRQPGIKLQLGLDDLQRLGGLLGGIKRNDDEFLQLADDAPEVEELLAQRGFGLAARAAMTSFSLSGLATTCGRRS</sequence>
<dbReference type="EMBL" id="UAVU01000010">
    <property type="protein sequence ID" value="SQC93425.1"/>
    <property type="molecule type" value="Genomic_DNA"/>
</dbReference>
<protein>
    <submittedName>
        <fullName evidence="1">Uncharacterized protein</fullName>
    </submittedName>
</protein>
<evidence type="ECO:0000313" key="2">
    <source>
        <dbReference type="Proteomes" id="UP000251197"/>
    </source>
</evidence>
<name>A0A2X3JF33_9ENTR</name>
<reference evidence="1 2" key="1">
    <citation type="submission" date="2018-06" db="EMBL/GenBank/DDBJ databases">
        <authorList>
            <consortium name="Pathogen Informatics"/>
            <person name="Doyle S."/>
        </authorList>
    </citation>
    <scope>NUCLEOTIDE SEQUENCE [LARGE SCALE GENOMIC DNA]</scope>
    <source>
        <strain evidence="1 2">NCTC12120</strain>
    </source>
</reference>
<dbReference type="Proteomes" id="UP000251197">
    <property type="component" value="Unassembled WGS sequence"/>
</dbReference>
<proteinExistence type="predicted"/>
<dbReference type="AlphaFoldDB" id="A0A2X3JF33"/>
<gene>
    <name evidence="1" type="ORF">NCTC12120_06539</name>
</gene>
<organism evidence="1 2">
    <name type="scientific">Cedecea neteri</name>
    <dbReference type="NCBI Taxonomy" id="158822"/>
    <lineage>
        <taxon>Bacteria</taxon>
        <taxon>Pseudomonadati</taxon>
        <taxon>Pseudomonadota</taxon>
        <taxon>Gammaproteobacteria</taxon>
        <taxon>Enterobacterales</taxon>
        <taxon>Enterobacteriaceae</taxon>
        <taxon>Cedecea</taxon>
    </lineage>
</organism>
<evidence type="ECO:0000313" key="1">
    <source>
        <dbReference type="EMBL" id="SQC93425.1"/>
    </source>
</evidence>